<dbReference type="AlphaFoldDB" id="A0A2U1QE65"/>
<dbReference type="OrthoDB" id="1918588at2759"/>
<reference evidence="2 3" key="1">
    <citation type="journal article" date="2018" name="Mol. Plant">
        <title>The genome of Artemisia annua provides insight into the evolution of Asteraceae family and artemisinin biosynthesis.</title>
        <authorList>
            <person name="Shen Q."/>
            <person name="Zhang L."/>
            <person name="Liao Z."/>
            <person name="Wang S."/>
            <person name="Yan T."/>
            <person name="Shi P."/>
            <person name="Liu M."/>
            <person name="Fu X."/>
            <person name="Pan Q."/>
            <person name="Wang Y."/>
            <person name="Lv Z."/>
            <person name="Lu X."/>
            <person name="Zhang F."/>
            <person name="Jiang W."/>
            <person name="Ma Y."/>
            <person name="Chen M."/>
            <person name="Hao X."/>
            <person name="Li L."/>
            <person name="Tang Y."/>
            <person name="Lv G."/>
            <person name="Zhou Y."/>
            <person name="Sun X."/>
            <person name="Brodelius P.E."/>
            <person name="Rose J.K.C."/>
            <person name="Tang K."/>
        </authorList>
    </citation>
    <scope>NUCLEOTIDE SEQUENCE [LARGE SCALE GENOMIC DNA]</scope>
    <source>
        <strain evidence="3">cv. Huhao1</strain>
        <tissue evidence="2">Leaf</tissue>
    </source>
</reference>
<name>A0A2U1QE65_ARTAN</name>
<dbReference type="EMBL" id="PKPP01000187">
    <property type="protein sequence ID" value="PWA96272.1"/>
    <property type="molecule type" value="Genomic_DNA"/>
</dbReference>
<dbReference type="Proteomes" id="UP000245207">
    <property type="component" value="Unassembled WGS sequence"/>
</dbReference>
<sequence length="116" mass="13296">MPMDVMPRQQGLPSSALNPNAPMFVPLAYRNVEDFSDQWWSLVHYDTFFPDDDLIDVNGKNNGSQEREVRKDMMLVRLSNWRKACVVDAPRLYQKVRDCESESKTDSSAALDLVGK</sequence>
<evidence type="ECO:0000313" key="2">
    <source>
        <dbReference type="EMBL" id="PWA96272.1"/>
    </source>
</evidence>
<evidence type="ECO:0008006" key="4">
    <source>
        <dbReference type="Google" id="ProtNLM"/>
    </source>
</evidence>
<evidence type="ECO:0000256" key="1">
    <source>
        <dbReference type="SAM" id="MobiDB-lite"/>
    </source>
</evidence>
<gene>
    <name evidence="2" type="ORF">CTI12_AA041670</name>
</gene>
<evidence type="ECO:0000313" key="3">
    <source>
        <dbReference type="Proteomes" id="UP000245207"/>
    </source>
</evidence>
<feature type="region of interest" description="Disordered" evidence="1">
    <location>
        <begin position="97"/>
        <end position="116"/>
    </location>
</feature>
<dbReference type="PANTHER" id="PTHR33790:SF1">
    <property type="entry name" value="PROTEIN EARLY RESPONSIVE TO DEHYDRATION 15"/>
    <property type="match status" value="1"/>
</dbReference>
<accession>A0A2U1QE65</accession>
<comment type="caution">
    <text evidence="2">The sequence shown here is derived from an EMBL/GenBank/DDBJ whole genome shotgun (WGS) entry which is preliminary data.</text>
</comment>
<keyword evidence="3" id="KW-1185">Reference proteome</keyword>
<organism evidence="2 3">
    <name type="scientific">Artemisia annua</name>
    <name type="common">Sweet wormwood</name>
    <dbReference type="NCBI Taxonomy" id="35608"/>
    <lineage>
        <taxon>Eukaryota</taxon>
        <taxon>Viridiplantae</taxon>
        <taxon>Streptophyta</taxon>
        <taxon>Embryophyta</taxon>
        <taxon>Tracheophyta</taxon>
        <taxon>Spermatophyta</taxon>
        <taxon>Magnoliopsida</taxon>
        <taxon>eudicotyledons</taxon>
        <taxon>Gunneridae</taxon>
        <taxon>Pentapetalae</taxon>
        <taxon>asterids</taxon>
        <taxon>campanulids</taxon>
        <taxon>Asterales</taxon>
        <taxon>Asteraceae</taxon>
        <taxon>Asteroideae</taxon>
        <taxon>Anthemideae</taxon>
        <taxon>Artemisiinae</taxon>
        <taxon>Artemisia</taxon>
    </lineage>
</organism>
<proteinExistence type="predicted"/>
<protein>
    <recommendedName>
        <fullName evidence="4">Ataxin-2 C-terminal domain-containing protein</fullName>
    </recommendedName>
</protein>
<dbReference type="STRING" id="35608.A0A2U1QE65"/>
<dbReference type="InterPro" id="IPR040414">
    <property type="entry name" value="CID1/CID2"/>
</dbReference>
<dbReference type="PANTHER" id="PTHR33790">
    <property type="entry name" value="OS05G0344200 PROTEIN"/>
    <property type="match status" value="1"/>
</dbReference>